<dbReference type="InterPro" id="IPR001223">
    <property type="entry name" value="Glyco_hydro18_cat"/>
</dbReference>
<dbReference type="InterPro" id="IPR001579">
    <property type="entry name" value="Glyco_hydro_18_chit_AS"/>
</dbReference>
<sequence length="431" mass="48082">MKLSLKVTAALHLLPYLASGLITLPNTREISGPVNSVYFVNWFVLFYKSLSKTYTFRGIYGRNYQPTDLPVSSISHLLYAFMNVRADGTVFSGDTYADYEKHYPGDRWDDSGTNAYGCVKQLFKLKQANRQLKVILSIGGWTWSSNFAAASSTEQTRTTFAKTAVELMKDWGFDGIDIDWEYPTNEEEANNMVLLLQRVRDELDFYAKEHAHNHHFELSIAGPAGPQNFNKLKLDQLGRILDHINLMAYDYTGSFSAFSGHQSNLFQNTKNPHITPFSTKAAIDAYISGGVPPNKLIMGIPLYGRAFIGSSGLGEPYTSVGGGSWENGIWDYKELPKSGSSEFYDETSGATYSYDSKSQMLISYDTPDMTRKKIDYARSRGMGGTMFWEASGDKADADSLISIASMGGIESTWNCLSYPNSKYQNIKNGLV</sequence>
<comment type="subcellular location">
    <subcellularLocation>
        <location evidence="2">Secreted</location>
    </subcellularLocation>
</comment>
<evidence type="ECO:0000256" key="7">
    <source>
        <dbReference type="ARBA" id="ARBA00022801"/>
    </source>
</evidence>
<evidence type="ECO:0000256" key="10">
    <source>
        <dbReference type="ARBA" id="ARBA00023295"/>
    </source>
</evidence>
<dbReference type="SMART" id="SM00636">
    <property type="entry name" value="Glyco_18"/>
    <property type="match status" value="1"/>
</dbReference>
<keyword evidence="10 12" id="KW-0326">Glycosidase</keyword>
<evidence type="ECO:0000256" key="13">
    <source>
        <dbReference type="SAM" id="SignalP"/>
    </source>
</evidence>
<dbReference type="InterPro" id="IPR017853">
    <property type="entry name" value="GH"/>
</dbReference>
<evidence type="ECO:0000256" key="6">
    <source>
        <dbReference type="ARBA" id="ARBA00022729"/>
    </source>
</evidence>
<dbReference type="Pfam" id="PF00704">
    <property type="entry name" value="Glyco_hydro_18"/>
    <property type="match status" value="1"/>
</dbReference>
<comment type="similarity">
    <text evidence="3">Belongs to the glycosyl hydrolase 18 family. Chitinase class V subfamily.</text>
</comment>
<keyword evidence="6 13" id="KW-0732">Signal</keyword>
<reference evidence="15" key="1">
    <citation type="submission" date="2023-01" db="EMBL/GenBank/DDBJ databases">
        <authorList>
            <person name="Piombo E."/>
        </authorList>
    </citation>
    <scope>NUCLEOTIDE SEQUENCE</scope>
</reference>
<evidence type="ECO:0000256" key="3">
    <source>
        <dbReference type="ARBA" id="ARBA00008682"/>
    </source>
</evidence>
<keyword evidence="9" id="KW-0119">Carbohydrate metabolism</keyword>
<name>A0AA35VDW6_9HYPO</name>
<keyword evidence="11" id="KW-0624">Polysaccharide degradation</keyword>
<dbReference type="PANTHER" id="PTHR11177:SF317">
    <property type="entry name" value="CHITINASE 12-RELATED"/>
    <property type="match status" value="1"/>
</dbReference>
<comment type="catalytic activity">
    <reaction evidence="1">
        <text>Random endo-hydrolysis of N-acetyl-beta-D-glucosaminide (1-&gt;4)-beta-linkages in chitin and chitodextrins.</text>
        <dbReference type="EC" id="3.2.1.14"/>
    </reaction>
</comment>
<keyword evidence="7 12" id="KW-0378">Hydrolase</keyword>
<dbReference type="InterPro" id="IPR050314">
    <property type="entry name" value="Glycosyl_Hydrlase_18"/>
</dbReference>
<keyword evidence="16" id="KW-1185">Reference proteome</keyword>
<keyword evidence="5" id="KW-0964">Secreted</keyword>
<dbReference type="GO" id="GO:0006032">
    <property type="term" value="P:chitin catabolic process"/>
    <property type="evidence" value="ECO:0007669"/>
    <property type="project" value="UniProtKB-KW"/>
</dbReference>
<evidence type="ECO:0000256" key="8">
    <source>
        <dbReference type="ARBA" id="ARBA00023024"/>
    </source>
</evidence>
<dbReference type="SUPFAM" id="SSF54556">
    <property type="entry name" value="Chitinase insertion domain"/>
    <property type="match status" value="1"/>
</dbReference>
<dbReference type="CDD" id="cd06548">
    <property type="entry name" value="GH18_chitinase"/>
    <property type="match status" value="1"/>
</dbReference>
<feature type="domain" description="GH18" evidence="14">
    <location>
        <begin position="33"/>
        <end position="431"/>
    </location>
</feature>
<proteinExistence type="inferred from homology"/>
<dbReference type="PANTHER" id="PTHR11177">
    <property type="entry name" value="CHITINASE"/>
    <property type="match status" value="1"/>
</dbReference>
<dbReference type="SUPFAM" id="SSF51445">
    <property type="entry name" value="(Trans)glycosidases"/>
    <property type="match status" value="1"/>
</dbReference>
<evidence type="ECO:0000256" key="9">
    <source>
        <dbReference type="ARBA" id="ARBA00023277"/>
    </source>
</evidence>
<dbReference type="GO" id="GO:0005576">
    <property type="term" value="C:extracellular region"/>
    <property type="evidence" value="ECO:0007669"/>
    <property type="project" value="UniProtKB-SubCell"/>
</dbReference>
<dbReference type="GO" id="GO:0008061">
    <property type="term" value="F:chitin binding"/>
    <property type="evidence" value="ECO:0007669"/>
    <property type="project" value="InterPro"/>
</dbReference>
<dbReference type="FunFam" id="3.10.50.10:FF:000005">
    <property type="entry name" value="Endochitinase B1"/>
    <property type="match status" value="1"/>
</dbReference>
<evidence type="ECO:0000256" key="4">
    <source>
        <dbReference type="ARBA" id="ARBA00012729"/>
    </source>
</evidence>
<evidence type="ECO:0000313" key="15">
    <source>
        <dbReference type="EMBL" id="CAI6101006.1"/>
    </source>
</evidence>
<dbReference type="Proteomes" id="UP001160390">
    <property type="component" value="Unassembled WGS sequence"/>
</dbReference>
<dbReference type="Gene3D" id="3.10.50.10">
    <property type="match status" value="1"/>
</dbReference>
<dbReference type="FunFam" id="3.20.20.80:FF:000075">
    <property type="entry name" value="Sporulation-specific chitinase"/>
    <property type="match status" value="1"/>
</dbReference>
<evidence type="ECO:0000256" key="1">
    <source>
        <dbReference type="ARBA" id="ARBA00000822"/>
    </source>
</evidence>
<comment type="caution">
    <text evidence="15">The sequence shown here is derived from an EMBL/GenBank/DDBJ whole genome shotgun (WGS) entry which is preliminary data.</text>
</comment>
<dbReference type="GO" id="GO:0000272">
    <property type="term" value="P:polysaccharide catabolic process"/>
    <property type="evidence" value="ECO:0007669"/>
    <property type="project" value="UniProtKB-KW"/>
</dbReference>
<organism evidence="15 16">
    <name type="scientific">Clonostachys chloroleuca</name>
    <dbReference type="NCBI Taxonomy" id="1926264"/>
    <lineage>
        <taxon>Eukaryota</taxon>
        <taxon>Fungi</taxon>
        <taxon>Dikarya</taxon>
        <taxon>Ascomycota</taxon>
        <taxon>Pezizomycotina</taxon>
        <taxon>Sordariomycetes</taxon>
        <taxon>Hypocreomycetidae</taxon>
        <taxon>Hypocreales</taxon>
        <taxon>Bionectriaceae</taxon>
        <taxon>Clonostachys</taxon>
    </lineage>
</organism>
<dbReference type="PROSITE" id="PS01095">
    <property type="entry name" value="GH18_1"/>
    <property type="match status" value="1"/>
</dbReference>
<dbReference type="EMBL" id="CABFNP030001359">
    <property type="protein sequence ID" value="CAI6101006.1"/>
    <property type="molecule type" value="Genomic_DNA"/>
</dbReference>
<dbReference type="GO" id="GO:0008843">
    <property type="term" value="F:endochitinase activity"/>
    <property type="evidence" value="ECO:0007669"/>
    <property type="project" value="UniProtKB-EC"/>
</dbReference>
<evidence type="ECO:0000256" key="2">
    <source>
        <dbReference type="ARBA" id="ARBA00004613"/>
    </source>
</evidence>
<dbReference type="AlphaFoldDB" id="A0AA35VDW6"/>
<dbReference type="InterPro" id="IPR029070">
    <property type="entry name" value="Chitinase_insertion_sf"/>
</dbReference>
<keyword evidence="8" id="KW-0146">Chitin degradation</keyword>
<dbReference type="PROSITE" id="PS51910">
    <property type="entry name" value="GH18_2"/>
    <property type="match status" value="1"/>
</dbReference>
<gene>
    <name evidence="15" type="ORF">CCHLO57077_00016712</name>
</gene>
<evidence type="ECO:0000313" key="16">
    <source>
        <dbReference type="Proteomes" id="UP001160390"/>
    </source>
</evidence>
<dbReference type="Gene3D" id="3.20.20.80">
    <property type="entry name" value="Glycosidases"/>
    <property type="match status" value="1"/>
</dbReference>
<dbReference type="EC" id="3.2.1.14" evidence="4"/>
<protein>
    <recommendedName>
        <fullName evidence="4">chitinase</fullName>
        <ecNumber evidence="4">3.2.1.14</ecNumber>
    </recommendedName>
</protein>
<feature type="chain" id="PRO_5041236340" description="chitinase" evidence="13">
    <location>
        <begin position="21"/>
        <end position="431"/>
    </location>
</feature>
<evidence type="ECO:0000256" key="11">
    <source>
        <dbReference type="ARBA" id="ARBA00023326"/>
    </source>
</evidence>
<dbReference type="InterPro" id="IPR011583">
    <property type="entry name" value="Chitinase_II/V-like_cat"/>
</dbReference>
<evidence type="ECO:0000259" key="14">
    <source>
        <dbReference type="PROSITE" id="PS51910"/>
    </source>
</evidence>
<feature type="signal peptide" evidence="13">
    <location>
        <begin position="1"/>
        <end position="20"/>
    </location>
</feature>
<evidence type="ECO:0000256" key="12">
    <source>
        <dbReference type="RuleBase" id="RU000489"/>
    </source>
</evidence>
<evidence type="ECO:0000256" key="5">
    <source>
        <dbReference type="ARBA" id="ARBA00022525"/>
    </source>
</evidence>
<accession>A0AA35VDW6</accession>